<accession>A0ABP9GGW3</accession>
<dbReference type="RefSeq" id="WP_345556712.1">
    <property type="nucleotide sequence ID" value="NZ_BAABIK010000012.1"/>
</dbReference>
<keyword evidence="3" id="KW-1185">Reference proteome</keyword>
<dbReference type="EMBL" id="BAABIK010000012">
    <property type="protein sequence ID" value="GAA4941835.1"/>
    <property type="molecule type" value="Genomic_DNA"/>
</dbReference>
<dbReference type="Proteomes" id="UP001499993">
    <property type="component" value="Unassembled WGS sequence"/>
</dbReference>
<organism evidence="2 3">
    <name type="scientific">Streptomonospora halophila</name>
    <dbReference type="NCBI Taxonomy" id="427369"/>
    <lineage>
        <taxon>Bacteria</taxon>
        <taxon>Bacillati</taxon>
        <taxon>Actinomycetota</taxon>
        <taxon>Actinomycetes</taxon>
        <taxon>Streptosporangiales</taxon>
        <taxon>Nocardiopsidaceae</taxon>
        <taxon>Streptomonospora</taxon>
    </lineage>
</organism>
<evidence type="ECO:0000313" key="2">
    <source>
        <dbReference type="EMBL" id="GAA4941835.1"/>
    </source>
</evidence>
<sequence>MAVELGRRLGREPGIRGAPAAEAPPVDAVVLGCHGGAGATTLAELLRTPWDLGRYEPGTRRIETFGRPLVLVARDSAPASARAVEAVTGVAESGAAIACLVVVADGSGPEPREAAARIRLIEDRVGEIVRLPFAAGIRYADAADVGKVDLPKKVERALSRIRSACGTGGSGDYGHE</sequence>
<reference evidence="3" key="1">
    <citation type="journal article" date="2019" name="Int. J. Syst. Evol. Microbiol.">
        <title>The Global Catalogue of Microorganisms (GCM) 10K type strain sequencing project: providing services to taxonomists for standard genome sequencing and annotation.</title>
        <authorList>
            <consortium name="The Broad Institute Genomics Platform"/>
            <consortium name="The Broad Institute Genome Sequencing Center for Infectious Disease"/>
            <person name="Wu L."/>
            <person name="Ma J."/>
        </authorList>
    </citation>
    <scope>NUCLEOTIDE SEQUENCE [LARGE SCALE GENOMIC DNA]</scope>
    <source>
        <strain evidence="3">JCM 18123</strain>
    </source>
</reference>
<comment type="caution">
    <text evidence="2">The sequence shown here is derived from an EMBL/GenBank/DDBJ whole genome shotgun (WGS) entry which is preliminary data.</text>
</comment>
<evidence type="ECO:0000256" key="1">
    <source>
        <dbReference type="SAM" id="MobiDB-lite"/>
    </source>
</evidence>
<evidence type="ECO:0000313" key="3">
    <source>
        <dbReference type="Proteomes" id="UP001499993"/>
    </source>
</evidence>
<gene>
    <name evidence="2" type="ORF">GCM10023224_25030</name>
</gene>
<protein>
    <submittedName>
        <fullName evidence="2">Uncharacterized protein</fullName>
    </submittedName>
</protein>
<feature type="region of interest" description="Disordered" evidence="1">
    <location>
        <begin position="1"/>
        <end position="20"/>
    </location>
</feature>
<proteinExistence type="predicted"/>
<name>A0ABP9GGW3_9ACTN</name>
<feature type="compositionally biased region" description="Basic and acidic residues" evidence="1">
    <location>
        <begin position="1"/>
        <end position="14"/>
    </location>
</feature>